<feature type="transmembrane region" description="Helical" evidence="1">
    <location>
        <begin position="17"/>
        <end position="35"/>
    </location>
</feature>
<dbReference type="AlphaFoldDB" id="A0A0F6TSV1"/>
<dbReference type="KEGG" id="cama:F384_01385"/>
<organism evidence="2 3">
    <name type="scientific">Citrobacter amalonaticus Y19</name>
    <dbReference type="NCBI Taxonomy" id="1261127"/>
    <lineage>
        <taxon>Bacteria</taxon>
        <taxon>Pseudomonadati</taxon>
        <taxon>Pseudomonadota</taxon>
        <taxon>Gammaproteobacteria</taxon>
        <taxon>Enterobacterales</taxon>
        <taxon>Enterobacteriaceae</taxon>
        <taxon>Citrobacter</taxon>
    </lineage>
</organism>
<keyword evidence="1" id="KW-0472">Membrane</keyword>
<dbReference type="HOGENOM" id="CLU_2697940_0_0_6"/>
<sequence length="73" mass="8581">MNIIHKSQSVKKMTERYGATIFVLLVIIFKGKALFINELMRNNLHAFNVNHYPLRSNIKSTKLDIYRVFILKS</sequence>
<name>A0A0F6TSV1_CITAM</name>
<evidence type="ECO:0000256" key="1">
    <source>
        <dbReference type="SAM" id="Phobius"/>
    </source>
</evidence>
<gene>
    <name evidence="2" type="ORF">F384_01385</name>
</gene>
<protein>
    <submittedName>
        <fullName evidence="2">Uncharacterized protein</fullName>
    </submittedName>
</protein>
<accession>A0A0F6TSV1</accession>
<keyword evidence="1" id="KW-1133">Transmembrane helix</keyword>
<evidence type="ECO:0000313" key="2">
    <source>
        <dbReference type="EMBL" id="AKE57891.1"/>
    </source>
</evidence>
<keyword evidence="1" id="KW-0812">Transmembrane</keyword>
<proteinExistence type="predicted"/>
<dbReference type="EMBL" id="CP011132">
    <property type="protein sequence ID" value="AKE57891.1"/>
    <property type="molecule type" value="Genomic_DNA"/>
</dbReference>
<dbReference type="Proteomes" id="UP000034085">
    <property type="component" value="Chromosome"/>
</dbReference>
<evidence type="ECO:0000313" key="3">
    <source>
        <dbReference type="Proteomes" id="UP000034085"/>
    </source>
</evidence>
<reference evidence="2 3" key="1">
    <citation type="journal article" date="2013" name="Appl. Microbiol. Biotechnol.">
        <title>Glycerol assimilation and production of 1,3-propanediol by Citrobacter amalonaticus Y19.</title>
        <authorList>
            <person name="Ainala S.K."/>
            <person name="Ashok S."/>
            <person name="Ko Y."/>
            <person name="Park S."/>
        </authorList>
    </citation>
    <scope>NUCLEOTIDE SEQUENCE [LARGE SCALE GENOMIC DNA]</scope>
    <source>
        <strain evidence="2 3">Y19</strain>
    </source>
</reference>